<dbReference type="PANTHER" id="PTHR47107:SF1">
    <property type="entry name" value="CERAMIDE-BINDING PROTEIN SVF1-RELATED"/>
    <property type="match status" value="1"/>
</dbReference>
<evidence type="ECO:0000313" key="2">
    <source>
        <dbReference type="EMBL" id="KNC54219.1"/>
    </source>
</evidence>
<dbReference type="SUPFAM" id="SSF159245">
    <property type="entry name" value="AttH-like"/>
    <property type="match status" value="1"/>
</dbReference>
<dbReference type="Pfam" id="PF17187">
    <property type="entry name" value="Svf1_C"/>
    <property type="match status" value="1"/>
</dbReference>
<dbReference type="RefSeq" id="XP_013753858.1">
    <property type="nucleotide sequence ID" value="XM_013898404.1"/>
</dbReference>
<dbReference type="AlphaFoldDB" id="A0A0L0DPI4"/>
<protein>
    <submittedName>
        <fullName evidence="2">Svf1 family protein</fullName>
    </submittedName>
</protein>
<evidence type="ECO:0000313" key="3">
    <source>
        <dbReference type="Proteomes" id="UP000054408"/>
    </source>
</evidence>
<accession>A0A0L0DPI4</accession>
<dbReference type="PANTHER" id="PTHR47107">
    <property type="entry name" value="SVF1-LIKE PROTEIN YDR222W-RELATED"/>
    <property type="match status" value="1"/>
</dbReference>
<reference evidence="2 3" key="1">
    <citation type="submission" date="2010-05" db="EMBL/GenBank/DDBJ databases">
        <title>The Genome Sequence of Thecamonas trahens ATCC 50062.</title>
        <authorList>
            <consortium name="The Broad Institute Genome Sequencing Platform"/>
            <person name="Russ C."/>
            <person name="Cuomo C."/>
            <person name="Shea T."/>
            <person name="Young S.K."/>
            <person name="Zeng Q."/>
            <person name="Koehrsen M."/>
            <person name="Haas B."/>
            <person name="Borodovsky M."/>
            <person name="Guigo R."/>
            <person name="Alvarado L."/>
            <person name="Berlin A."/>
            <person name="Bochicchio J."/>
            <person name="Borenstein D."/>
            <person name="Chapman S."/>
            <person name="Chen Z."/>
            <person name="Freedman E."/>
            <person name="Gellesch M."/>
            <person name="Goldberg J."/>
            <person name="Griggs A."/>
            <person name="Gujja S."/>
            <person name="Heilman E."/>
            <person name="Heiman D."/>
            <person name="Hepburn T."/>
            <person name="Howarth C."/>
            <person name="Jen D."/>
            <person name="Larson L."/>
            <person name="Mehta T."/>
            <person name="Park D."/>
            <person name="Pearson M."/>
            <person name="Roberts A."/>
            <person name="Saif S."/>
            <person name="Shenoy N."/>
            <person name="Sisk P."/>
            <person name="Stolte C."/>
            <person name="Sykes S."/>
            <person name="Thomson T."/>
            <person name="Walk T."/>
            <person name="White J."/>
            <person name="Yandava C."/>
            <person name="Burger G."/>
            <person name="Gray M.W."/>
            <person name="Holland P.W.H."/>
            <person name="King N."/>
            <person name="Lang F.B.F."/>
            <person name="Roger A.J."/>
            <person name="Ruiz-Trillo I."/>
            <person name="Lander E."/>
            <person name="Nusbaum C."/>
        </authorList>
    </citation>
    <scope>NUCLEOTIDE SEQUENCE [LARGE SCALE GENOMIC DNA]</scope>
    <source>
        <strain evidence="2 3">ATCC 50062</strain>
    </source>
</reference>
<dbReference type="EMBL" id="GL349487">
    <property type="protein sequence ID" value="KNC54219.1"/>
    <property type="molecule type" value="Genomic_DNA"/>
</dbReference>
<sequence>MAAGAPEVVTELEDIADGEPLTTHLLDDADYLETGTFIIFNNDGSVIFIQSIVSSVGMYTHQPGVNLKICPGPALAKARGSESPLQWSAKFARKDIRLDDSRRSMAIGKHVFKYVPAADDGSTRAEYKVALPASGGNAIGDLRATFTADSPSFMISDGKVVFGVEPEADLDSPDATSAPYCRNVFPMARAQVSGELVLADGSTLVLSGRGFVSRLLQNVKAHKIANTWSLAKFDSDHASLAYVSFLTPPSYGSQWISFGALIVDSELVAVTTDNSCATSNEVKDDTGYVVPHGTALNLSGKALAGQSLAVPGSDVFASMVWEHSSWIDKFDILSAIPWILRMIVKTFIAAPWSYRFYDPATLMVSVTGADEASATREFEGMVLREFIFLNPPK</sequence>
<dbReference type="GeneID" id="25568344"/>
<dbReference type="InterPro" id="IPR033394">
    <property type="entry name" value="Svf1-like_C"/>
</dbReference>
<proteinExistence type="predicted"/>
<keyword evidence="3" id="KW-1185">Reference proteome</keyword>
<dbReference type="InterPro" id="IPR051385">
    <property type="entry name" value="Ceramide-binding_SVF1"/>
</dbReference>
<dbReference type="OMA" id="ANAYHIT"/>
<dbReference type="Proteomes" id="UP000054408">
    <property type="component" value="Unassembled WGS sequence"/>
</dbReference>
<feature type="domain" description="Svf1-like C-terminal" evidence="1">
    <location>
        <begin position="220"/>
        <end position="388"/>
    </location>
</feature>
<name>A0A0L0DPI4_THETB</name>
<evidence type="ECO:0000259" key="1">
    <source>
        <dbReference type="Pfam" id="PF17187"/>
    </source>
</evidence>
<dbReference type="GO" id="GO:0005737">
    <property type="term" value="C:cytoplasm"/>
    <property type="evidence" value="ECO:0007669"/>
    <property type="project" value="TreeGrafter"/>
</dbReference>
<organism evidence="2 3">
    <name type="scientific">Thecamonas trahens ATCC 50062</name>
    <dbReference type="NCBI Taxonomy" id="461836"/>
    <lineage>
        <taxon>Eukaryota</taxon>
        <taxon>Apusozoa</taxon>
        <taxon>Apusomonadida</taxon>
        <taxon>Apusomonadidae</taxon>
        <taxon>Thecamonas</taxon>
    </lineage>
</organism>
<dbReference type="OrthoDB" id="2590239at2759"/>
<gene>
    <name evidence="2" type="ORF">AMSG_10010</name>
</gene>